<proteinExistence type="predicted"/>
<organism evidence="1 2">
    <name type="scientific">Vogesella oryzagri</name>
    <dbReference type="NCBI Taxonomy" id="3160864"/>
    <lineage>
        <taxon>Bacteria</taxon>
        <taxon>Pseudomonadati</taxon>
        <taxon>Pseudomonadota</taxon>
        <taxon>Betaproteobacteria</taxon>
        <taxon>Neisseriales</taxon>
        <taxon>Chromobacteriaceae</taxon>
        <taxon>Vogesella</taxon>
    </lineage>
</organism>
<dbReference type="RefSeq" id="WP_349586055.1">
    <property type="nucleotide sequence ID" value="NZ_JBEFLD010000004.1"/>
</dbReference>
<accession>A0ABV1M2P7</accession>
<name>A0ABV1M2P7_9NEIS</name>
<evidence type="ECO:0000313" key="1">
    <source>
        <dbReference type="EMBL" id="MEQ6290502.1"/>
    </source>
</evidence>
<reference evidence="1" key="1">
    <citation type="submission" date="2024-06" db="EMBL/GenBank/DDBJ databases">
        <title>Genome sequence of Vogesella sp. MAHUQ-64.</title>
        <authorList>
            <person name="Huq M.A."/>
        </authorList>
    </citation>
    <scope>NUCLEOTIDE SEQUENCE</scope>
    <source>
        <strain evidence="1">MAHUQ-64</strain>
    </source>
</reference>
<evidence type="ECO:0000313" key="2">
    <source>
        <dbReference type="Proteomes" id="UP001433638"/>
    </source>
</evidence>
<sequence>MTPSLGRKVEAGEKREFGYAKIQARHHSKILEGLQDRIGDAGNG</sequence>
<dbReference type="EMBL" id="JBEFLD010000004">
    <property type="protein sequence ID" value="MEQ6290502.1"/>
    <property type="molecule type" value="Genomic_DNA"/>
</dbReference>
<dbReference type="Proteomes" id="UP001433638">
    <property type="component" value="Unassembled WGS sequence"/>
</dbReference>
<comment type="caution">
    <text evidence="1">The sequence shown here is derived from an EMBL/GenBank/DDBJ whole genome shotgun (WGS) entry which is preliminary data.</text>
</comment>
<gene>
    <name evidence="1" type="ORF">ABNW52_07730</name>
</gene>
<protein>
    <submittedName>
        <fullName evidence="1">Uncharacterized protein</fullName>
    </submittedName>
</protein>
<keyword evidence="2" id="KW-1185">Reference proteome</keyword>